<dbReference type="SUPFAM" id="SSF55804">
    <property type="entry name" value="Phoshotransferase/anion transport protein"/>
    <property type="match status" value="1"/>
</dbReference>
<evidence type="ECO:0000259" key="1">
    <source>
        <dbReference type="PROSITE" id="PS51094"/>
    </source>
</evidence>
<accession>A0A381TQV0</accession>
<reference evidence="2" key="1">
    <citation type="submission" date="2018-05" db="EMBL/GenBank/DDBJ databases">
        <authorList>
            <person name="Lanie J.A."/>
            <person name="Ng W.-L."/>
            <person name="Kazmierczak K.M."/>
            <person name="Andrzejewski T.M."/>
            <person name="Davidsen T.M."/>
            <person name="Wayne K.J."/>
            <person name="Tettelin H."/>
            <person name="Glass J.I."/>
            <person name="Rusch D."/>
            <person name="Podicherti R."/>
            <person name="Tsui H.-C.T."/>
            <person name="Winkler M.E."/>
        </authorList>
    </citation>
    <scope>NUCLEOTIDE SEQUENCE</scope>
</reference>
<dbReference type="PANTHER" id="PTHR47738">
    <property type="entry name" value="PTS SYSTEM FRUCTOSE-LIKE EIIA COMPONENT-RELATED"/>
    <property type="match status" value="1"/>
</dbReference>
<feature type="domain" description="PTS EIIA type-2" evidence="1">
    <location>
        <begin position="5"/>
        <end position="149"/>
    </location>
</feature>
<gene>
    <name evidence="2" type="ORF">METZ01_LOCUS71300</name>
</gene>
<dbReference type="Pfam" id="PF00359">
    <property type="entry name" value="PTS_EIIA_2"/>
    <property type="match status" value="1"/>
</dbReference>
<sequence>MNLRDKLKESTILLPIQASTQSEAIQELLVHLQSLDKLSATSKLYAAITEKEETLPSAAGRGIAYPHFTSMEIDELVCVLGISKKGLEFNAPDGQLCHLILLTLSPNEDPCEHRKFITRFRIMFDNPEVRFGLLEANDRNEIMKIIQNWEDDEAKTDDLS</sequence>
<dbReference type="Gene3D" id="3.40.930.10">
    <property type="entry name" value="Mannitol-specific EII, Chain A"/>
    <property type="match status" value="1"/>
</dbReference>
<protein>
    <recommendedName>
        <fullName evidence="1">PTS EIIA type-2 domain-containing protein</fullName>
    </recommendedName>
</protein>
<organism evidence="2">
    <name type="scientific">marine metagenome</name>
    <dbReference type="NCBI Taxonomy" id="408172"/>
    <lineage>
        <taxon>unclassified sequences</taxon>
        <taxon>metagenomes</taxon>
        <taxon>ecological metagenomes</taxon>
    </lineage>
</organism>
<dbReference type="InterPro" id="IPR002178">
    <property type="entry name" value="PTS_EIIA_type-2_dom"/>
</dbReference>
<proteinExistence type="predicted"/>
<dbReference type="PANTHER" id="PTHR47738:SF2">
    <property type="entry name" value="PTS SYSTEM FRUCTOSE-LIKE EIIA COMPONENT"/>
    <property type="match status" value="1"/>
</dbReference>
<dbReference type="EMBL" id="UINC01005013">
    <property type="protein sequence ID" value="SVA18446.1"/>
    <property type="molecule type" value="Genomic_DNA"/>
</dbReference>
<evidence type="ECO:0000313" key="2">
    <source>
        <dbReference type="EMBL" id="SVA18446.1"/>
    </source>
</evidence>
<dbReference type="PROSITE" id="PS51094">
    <property type="entry name" value="PTS_EIIA_TYPE_2"/>
    <property type="match status" value="1"/>
</dbReference>
<dbReference type="InterPro" id="IPR016152">
    <property type="entry name" value="PTrfase/Anion_transptr"/>
</dbReference>
<dbReference type="InterPro" id="IPR051541">
    <property type="entry name" value="PTS_SugarTrans_NitroReg"/>
</dbReference>
<name>A0A381TQV0_9ZZZZ</name>
<dbReference type="AlphaFoldDB" id="A0A381TQV0"/>